<keyword evidence="3" id="KW-1185">Reference proteome</keyword>
<dbReference type="OrthoDB" id="5407957at2759"/>
<dbReference type="GO" id="GO:0008289">
    <property type="term" value="F:lipid binding"/>
    <property type="evidence" value="ECO:0007669"/>
    <property type="project" value="InterPro"/>
</dbReference>
<proteinExistence type="predicted"/>
<reference evidence="2" key="1">
    <citation type="journal article" date="2020" name="Stud. Mycol.">
        <title>101 Dothideomycetes genomes: a test case for predicting lifestyles and emergence of pathogens.</title>
        <authorList>
            <person name="Haridas S."/>
            <person name="Albert R."/>
            <person name="Binder M."/>
            <person name="Bloem J."/>
            <person name="Labutti K."/>
            <person name="Salamov A."/>
            <person name="Andreopoulos B."/>
            <person name="Baker S."/>
            <person name="Barry K."/>
            <person name="Bills G."/>
            <person name="Bluhm B."/>
            <person name="Cannon C."/>
            <person name="Castanera R."/>
            <person name="Culley D."/>
            <person name="Daum C."/>
            <person name="Ezra D."/>
            <person name="Gonzalez J."/>
            <person name="Henrissat B."/>
            <person name="Kuo A."/>
            <person name="Liang C."/>
            <person name="Lipzen A."/>
            <person name="Lutzoni F."/>
            <person name="Magnuson J."/>
            <person name="Mondo S."/>
            <person name="Nolan M."/>
            <person name="Ohm R."/>
            <person name="Pangilinan J."/>
            <person name="Park H.-J."/>
            <person name="Ramirez L."/>
            <person name="Alfaro M."/>
            <person name="Sun H."/>
            <person name="Tritt A."/>
            <person name="Yoshinaga Y."/>
            <person name="Zwiers L.-H."/>
            <person name="Turgeon B."/>
            <person name="Goodwin S."/>
            <person name="Spatafora J."/>
            <person name="Crous P."/>
            <person name="Grigoriev I."/>
        </authorList>
    </citation>
    <scope>NUCLEOTIDE SEQUENCE</scope>
    <source>
        <strain evidence="2">CBS 480.64</strain>
    </source>
</reference>
<evidence type="ECO:0000259" key="1">
    <source>
        <dbReference type="Pfam" id="PF19343"/>
    </source>
</evidence>
<dbReference type="PANTHER" id="PTHR31138:SF4">
    <property type="entry name" value="DUF5923 DOMAIN-CONTAINING PROTEIN"/>
    <property type="match status" value="1"/>
</dbReference>
<dbReference type="EMBL" id="MU006001">
    <property type="protein sequence ID" value="KAF2858895.1"/>
    <property type="molecule type" value="Genomic_DNA"/>
</dbReference>
<gene>
    <name evidence="2" type="ORF">K470DRAFT_259393</name>
</gene>
<dbReference type="PANTHER" id="PTHR31138">
    <property type="entry name" value="CHROMOSOME 19, WHOLE GENOME SHOTGUN SEQUENCE"/>
    <property type="match status" value="1"/>
</dbReference>
<name>A0A6A7BW00_9PEZI</name>
<evidence type="ECO:0000313" key="2">
    <source>
        <dbReference type="EMBL" id="KAF2858895.1"/>
    </source>
</evidence>
<organism evidence="2 3">
    <name type="scientific">Piedraia hortae CBS 480.64</name>
    <dbReference type="NCBI Taxonomy" id="1314780"/>
    <lineage>
        <taxon>Eukaryota</taxon>
        <taxon>Fungi</taxon>
        <taxon>Dikarya</taxon>
        <taxon>Ascomycota</taxon>
        <taxon>Pezizomycotina</taxon>
        <taxon>Dothideomycetes</taxon>
        <taxon>Dothideomycetidae</taxon>
        <taxon>Capnodiales</taxon>
        <taxon>Piedraiaceae</taxon>
        <taxon>Piedraia</taxon>
    </lineage>
</organism>
<dbReference type="AlphaFoldDB" id="A0A6A7BW00"/>
<dbReference type="InterPro" id="IPR017943">
    <property type="entry name" value="Bactericidal_perm-incr_a/b_dom"/>
</dbReference>
<feature type="domain" description="HAM1-like N-terminal" evidence="1">
    <location>
        <begin position="25"/>
        <end position="245"/>
    </location>
</feature>
<dbReference type="SUPFAM" id="SSF55394">
    <property type="entry name" value="Bactericidal permeability-increasing protein, BPI"/>
    <property type="match status" value="1"/>
</dbReference>
<dbReference type="InterPro" id="IPR045967">
    <property type="entry name" value="HAM1-like_N"/>
</dbReference>
<accession>A0A6A7BW00</accession>
<dbReference type="Proteomes" id="UP000799421">
    <property type="component" value="Unassembled WGS sequence"/>
</dbReference>
<sequence>MSWCCGRRRRRGTDREPLLPQYAEDTTRQRELHMKLHSYQMLRALSLGYLPSTEQTVINLRTVLAADVLNPDEPELSPSGRRLIKGIRRWLYQFIELLQHKNDRDQLQDMIWFASQSRVWIDVQDLRNRAAKTKTKADARAAWDSLRTVGSLLLTNSDFRVFMSDLNVVAREVFRDAAFTLSNVAEEAGKKLEPSEAQKLAVSKPGADDELQPPDTEELEQQASEVANVVVDGSKQLAATAVESADEKLRGDEGQTMLNRLKEVVVKLRQRNDYTDSVSALSYLIQRYAKTYSRAAERVLDAAAEDTDHNPEMDRALHNAWIFITSFGDHEEWTNVERRWNQLMIHHESDPQFEATVKMVAESLQQLLTDPAFFESAPDKVKELQVQIHDSETSSSLNKDVRAFLQQVESALQSVRRDEDISKLTHTSLRIFGILLPSGTIGNQELAQDVINVLVPRLISSIHCIPVPRLEVSTPDIDLLLENLILEPGHTVNHTSFLPYRLKVETYNDMELRAARFRCTTATTSLMTIKIDGLSLKADDIGFWFRTRSGLLRFADEGLISFAMDERGLDVHLDVEFGKERLENMIELKDVRVHIHKFNYKMRQSKFRWVAFLLKPILRPLLRKTMEHQIASGLADFFHAANREVVFARERLRATRISDPNDLMTFIRAVMARLTPEEDPDLYTRVGVAAPHGGIRSRAENVFAGRYAPGSMVKVWEEQASRARERLDDGEQGGWRNDIFDVHALSMG</sequence>
<protein>
    <recommendedName>
        <fullName evidence="1">HAM1-like N-terminal domain-containing protein</fullName>
    </recommendedName>
</protein>
<feature type="domain" description="HAM1-like N-terminal" evidence="1">
    <location>
        <begin position="254"/>
        <end position="576"/>
    </location>
</feature>
<evidence type="ECO:0000313" key="3">
    <source>
        <dbReference type="Proteomes" id="UP000799421"/>
    </source>
</evidence>
<dbReference type="Pfam" id="PF19343">
    <property type="entry name" value="HAM1_N"/>
    <property type="match status" value="2"/>
</dbReference>